<proteinExistence type="predicted"/>
<keyword evidence="3" id="KW-1185">Reference proteome</keyword>
<evidence type="ECO:0000313" key="2">
    <source>
        <dbReference type="EMBL" id="MDT0348789.1"/>
    </source>
</evidence>
<dbReference type="Proteomes" id="UP001183202">
    <property type="component" value="Unassembled WGS sequence"/>
</dbReference>
<evidence type="ECO:0000259" key="1">
    <source>
        <dbReference type="SMART" id="SM00960"/>
    </source>
</evidence>
<accession>A0ABU2N832</accession>
<dbReference type="SUPFAM" id="SSF103196">
    <property type="entry name" value="Roadblock/LC7 domain"/>
    <property type="match status" value="1"/>
</dbReference>
<dbReference type="EMBL" id="JAVREJ010000002">
    <property type="protein sequence ID" value="MDT0348789.1"/>
    <property type="molecule type" value="Genomic_DNA"/>
</dbReference>
<reference evidence="3" key="1">
    <citation type="submission" date="2023-07" db="EMBL/GenBank/DDBJ databases">
        <title>30 novel species of actinomycetes from the DSMZ collection.</title>
        <authorList>
            <person name="Nouioui I."/>
        </authorList>
    </citation>
    <scope>NUCLEOTIDE SEQUENCE [LARGE SCALE GENOMIC DNA]</scope>
    <source>
        <strain evidence="3">DSM 45834</strain>
    </source>
</reference>
<dbReference type="PANTHER" id="PTHR36222:SF1">
    <property type="entry name" value="SERINE PROTEASE INHIBITOR RV3364C"/>
    <property type="match status" value="1"/>
</dbReference>
<dbReference type="RefSeq" id="WP_311554719.1">
    <property type="nucleotide sequence ID" value="NZ_JAVREJ010000002.1"/>
</dbReference>
<dbReference type="InterPro" id="IPR053141">
    <property type="entry name" value="Mycobact_SerProt_Inhib_Rv3364c"/>
</dbReference>
<dbReference type="InterPro" id="IPR004942">
    <property type="entry name" value="Roadblock/LAMTOR2_dom"/>
</dbReference>
<comment type="caution">
    <text evidence="2">The sequence shown here is derived from an EMBL/GenBank/DDBJ whole genome shotgun (WGS) entry which is preliminary data.</text>
</comment>
<sequence>MSAPSNAGAGSRLDWLLVDFARGTPGVLAAVVVSVDGLPLAVSAGVSDALADQLAAAASGLVSLARATTHLLASGTLTQTILEMTEGYLFVTSVSRSATVAVHASRHCDLGVVGYEMTMLAERVGRALDPGVRVGTGSTTR</sequence>
<organism evidence="2 3">
    <name type="scientific">Pseudonocardia charpentierae</name>
    <dbReference type="NCBI Taxonomy" id="3075545"/>
    <lineage>
        <taxon>Bacteria</taxon>
        <taxon>Bacillati</taxon>
        <taxon>Actinomycetota</taxon>
        <taxon>Actinomycetes</taxon>
        <taxon>Pseudonocardiales</taxon>
        <taxon>Pseudonocardiaceae</taxon>
        <taxon>Pseudonocardia</taxon>
    </lineage>
</organism>
<dbReference type="SMART" id="SM00960">
    <property type="entry name" value="Robl_LC7"/>
    <property type="match status" value="1"/>
</dbReference>
<gene>
    <name evidence="2" type="ORF">RM445_04545</name>
</gene>
<dbReference type="Pfam" id="PF03259">
    <property type="entry name" value="Robl_LC7"/>
    <property type="match status" value="1"/>
</dbReference>
<evidence type="ECO:0000313" key="3">
    <source>
        <dbReference type="Proteomes" id="UP001183202"/>
    </source>
</evidence>
<protein>
    <submittedName>
        <fullName evidence="2">Roadblock/LC7 domain-containing protein</fullName>
    </submittedName>
</protein>
<feature type="domain" description="Roadblock/LAMTOR2" evidence="1">
    <location>
        <begin position="14"/>
        <end position="104"/>
    </location>
</feature>
<dbReference type="Gene3D" id="3.30.450.30">
    <property type="entry name" value="Dynein light chain 2a, cytoplasmic"/>
    <property type="match status" value="1"/>
</dbReference>
<name>A0ABU2N832_9PSEU</name>
<dbReference type="PANTHER" id="PTHR36222">
    <property type="entry name" value="SERINE PROTEASE INHIBITOR RV3364C"/>
    <property type="match status" value="1"/>
</dbReference>